<sequence>FFFYFFKLRRNRVKMDSIKEAESAVFIGLVVALFLHHTGRLLQAIEVYKECLIILHSQAQAMDSSLANLTFKGIYMAIACASIDIKDCISAEKYLRKLLLYLDSNDTAIKGGIYLKLAEILQVQSELMEAWKFYESAINIMKMVGNRDGQVLCYAKLGAMLLSHSKYDKARECLEKALAITTEIGDREGEAIIYRGLGNLFQSICKYDKAREYREKGLGIRIELGDRDGEASSYGNLGTLFQSIGQYDKAREYYEKALGIRIELGDRDGEATSYGNLGTLFQSIGQYDKAREYLEKALAITTEIGKRDGEASIYGNLGTLFQSLCQYDKAREYQEKALAIRVETGDKVGEATSYGNLGTLFQSIGQYDKAREYQQKALAITKEIGKRDGEASIYVNLGVLFQSLCQYDKAREYLEKALAMKTEIGDRDGEATSYGNLGTLFRLLGQYDKAQEYQEKALAIRVEIGNKDGEASSYGNLGTLFQSLGQYDKAREYQEKALAIRIKIGDRCGEARSYGNLACLCFSRGIYAKADDYLKKAMAVRKGIDDRRGEATDYTCLGEISDKRGEHDEAQEYYEKALAICMDIGYREGVVASYTNLGLFYQSLGKNDIAEGYLKQALLLSREIGPKLDEFRCLCNLSVLMASQGHLEEASWYLFQGIQKFETLRGFLKDHDEFQISLFEKYGTFPYKSLSRLLSSIGEPEGALYVEELRRARGLADLMKARYSVQGQISCDPQSWCGIQGIIRKEADCACLYISVSENDVRFWIIKATGAFLFSGKKVNLDPNKVTGIVPELDEFFKELMSPLNCHYYDTEDFKTSLHLCYKIIIAPVASLLKQPEIIIVPDSCVYHVPFAALADEGGKYLSETCRIRLVPSLTTLKLVQDSPPDYHSQTGALIVGDPVVGTVIYKGRCRKMKPLAYARKEAEMIGTLLGVTPLIGESATKHSVLQAINSVSLIHITAHGDPERGEIALSPEHHSPLPPFPKEEDYLLTMADISKTRLRAKLVVLSCCHSARGKIRTEGVIGIARAFLGSGARSVLVARWALDDKVTEQFMTCFYKHLYRGESASESLHKARKWMRNNGFDKVSQWAPFMIMGDNVTFDFGNWPVPSAP</sequence>
<dbReference type="PANTHER" id="PTHR10098:SF108">
    <property type="entry name" value="TETRATRICOPEPTIDE REPEAT PROTEIN 28"/>
    <property type="match status" value="1"/>
</dbReference>
<feature type="non-terminal residue" evidence="3">
    <location>
        <position position="1"/>
    </location>
</feature>
<keyword evidence="4" id="KW-1185">Reference proteome</keyword>
<evidence type="ECO:0000256" key="1">
    <source>
        <dbReference type="PROSITE-ProRule" id="PRU00339"/>
    </source>
</evidence>
<organism evidence="3 4">
    <name type="scientific">Pocillopora meandrina</name>
    <dbReference type="NCBI Taxonomy" id="46732"/>
    <lineage>
        <taxon>Eukaryota</taxon>
        <taxon>Metazoa</taxon>
        <taxon>Cnidaria</taxon>
        <taxon>Anthozoa</taxon>
        <taxon>Hexacorallia</taxon>
        <taxon>Scleractinia</taxon>
        <taxon>Astrocoeniina</taxon>
        <taxon>Pocilloporidae</taxon>
        <taxon>Pocillopora</taxon>
    </lineage>
</organism>
<keyword evidence="1" id="KW-0802">TPR repeat</keyword>
<feature type="repeat" description="TPR" evidence="1">
    <location>
        <begin position="471"/>
        <end position="504"/>
    </location>
</feature>
<comment type="caution">
    <text evidence="3">The sequence shown here is derived from an EMBL/GenBank/DDBJ whole genome shotgun (WGS) entry which is preliminary data.</text>
</comment>
<dbReference type="Proteomes" id="UP001159428">
    <property type="component" value="Unassembled WGS sequence"/>
</dbReference>
<evidence type="ECO:0000313" key="4">
    <source>
        <dbReference type="Proteomes" id="UP001159428"/>
    </source>
</evidence>
<dbReference type="Pfam" id="PF12770">
    <property type="entry name" value="CHAT"/>
    <property type="match status" value="1"/>
</dbReference>
<dbReference type="SUPFAM" id="SSF48452">
    <property type="entry name" value="TPR-like"/>
    <property type="match status" value="4"/>
</dbReference>
<dbReference type="Gene3D" id="1.25.40.10">
    <property type="entry name" value="Tetratricopeptide repeat domain"/>
    <property type="match status" value="4"/>
</dbReference>
<reference evidence="3 4" key="1">
    <citation type="submission" date="2022-05" db="EMBL/GenBank/DDBJ databases">
        <authorList>
            <consortium name="Genoscope - CEA"/>
            <person name="William W."/>
        </authorList>
    </citation>
    <scope>NUCLEOTIDE SEQUENCE [LARGE SCALE GENOMIC DNA]</scope>
</reference>
<accession>A0AAU9X1Z6</accession>
<gene>
    <name evidence="3" type="ORF">PMEA_00015824</name>
</gene>
<dbReference type="InterPro" id="IPR024983">
    <property type="entry name" value="CHAT_dom"/>
</dbReference>
<feature type="repeat" description="TPR" evidence="1">
    <location>
        <begin position="351"/>
        <end position="384"/>
    </location>
</feature>
<name>A0AAU9X1Z6_9CNID</name>
<evidence type="ECO:0000313" key="3">
    <source>
        <dbReference type="EMBL" id="CAH3134327.1"/>
    </source>
</evidence>
<feature type="repeat" description="TPR" evidence="1">
    <location>
        <begin position="311"/>
        <end position="344"/>
    </location>
</feature>
<dbReference type="PANTHER" id="PTHR10098">
    <property type="entry name" value="RAPSYN-RELATED"/>
    <property type="match status" value="1"/>
</dbReference>
<dbReference type="PROSITE" id="PS50005">
    <property type="entry name" value="TPR"/>
    <property type="match status" value="9"/>
</dbReference>
<dbReference type="PROSITE" id="PS50293">
    <property type="entry name" value="TPR_REGION"/>
    <property type="match status" value="2"/>
</dbReference>
<dbReference type="EMBL" id="CALNXJ010000028">
    <property type="protein sequence ID" value="CAH3134327.1"/>
    <property type="molecule type" value="Genomic_DNA"/>
</dbReference>
<feature type="repeat" description="TPR" evidence="1">
    <location>
        <begin position="231"/>
        <end position="264"/>
    </location>
</feature>
<feature type="repeat" description="TPR" evidence="1">
    <location>
        <begin position="551"/>
        <end position="584"/>
    </location>
</feature>
<protein>
    <recommendedName>
        <fullName evidence="2">CHAT domain-containing protein</fullName>
    </recommendedName>
</protein>
<dbReference type="SMART" id="SM00028">
    <property type="entry name" value="TPR"/>
    <property type="match status" value="13"/>
</dbReference>
<dbReference type="Pfam" id="PF13424">
    <property type="entry name" value="TPR_12"/>
    <property type="match status" value="6"/>
</dbReference>
<feature type="repeat" description="TPR" evidence="1">
    <location>
        <begin position="431"/>
        <end position="464"/>
    </location>
</feature>
<evidence type="ECO:0000259" key="2">
    <source>
        <dbReference type="Pfam" id="PF12770"/>
    </source>
</evidence>
<proteinExistence type="predicted"/>
<feature type="repeat" description="TPR" evidence="1">
    <location>
        <begin position="151"/>
        <end position="184"/>
    </location>
</feature>
<feature type="domain" description="CHAT" evidence="2">
    <location>
        <begin position="820"/>
        <end position="1095"/>
    </location>
</feature>
<dbReference type="InterPro" id="IPR011990">
    <property type="entry name" value="TPR-like_helical_dom_sf"/>
</dbReference>
<feature type="repeat" description="TPR" evidence="1">
    <location>
        <begin position="391"/>
        <end position="424"/>
    </location>
</feature>
<dbReference type="AlphaFoldDB" id="A0AAU9X1Z6"/>
<feature type="repeat" description="TPR" evidence="1">
    <location>
        <begin position="271"/>
        <end position="304"/>
    </location>
</feature>
<dbReference type="InterPro" id="IPR019734">
    <property type="entry name" value="TPR_rpt"/>
</dbReference>